<dbReference type="EMBL" id="BAAALT010000116">
    <property type="protein sequence ID" value="GAA1812708.1"/>
    <property type="molecule type" value="Genomic_DNA"/>
</dbReference>
<dbReference type="InterPro" id="IPR013549">
    <property type="entry name" value="DUF1731"/>
</dbReference>
<comment type="caution">
    <text evidence="4">The sequence shown here is derived from an EMBL/GenBank/DDBJ whole genome shotgun (WGS) entry which is preliminary data.</text>
</comment>
<evidence type="ECO:0000313" key="5">
    <source>
        <dbReference type="Proteomes" id="UP001500218"/>
    </source>
</evidence>
<evidence type="ECO:0000259" key="2">
    <source>
        <dbReference type="Pfam" id="PF01370"/>
    </source>
</evidence>
<feature type="domain" description="NAD-dependent epimerase/dehydratase" evidence="2">
    <location>
        <begin position="3"/>
        <end position="223"/>
    </location>
</feature>
<dbReference type="InterPro" id="IPR010099">
    <property type="entry name" value="SDR39U1"/>
</dbReference>
<dbReference type="InterPro" id="IPR036291">
    <property type="entry name" value="NAD(P)-bd_dom_sf"/>
</dbReference>
<name>A0ABN2M807_9ACTN</name>
<dbReference type="Pfam" id="PF08338">
    <property type="entry name" value="DUF1731"/>
    <property type="match status" value="1"/>
</dbReference>
<evidence type="ECO:0000313" key="4">
    <source>
        <dbReference type="EMBL" id="GAA1812708.1"/>
    </source>
</evidence>
<dbReference type="InterPro" id="IPR001509">
    <property type="entry name" value="Epimerase_deHydtase"/>
</dbReference>
<reference evidence="5" key="1">
    <citation type="journal article" date="2019" name="Int. J. Syst. Evol. Microbiol.">
        <title>The Global Catalogue of Microorganisms (GCM) 10K type strain sequencing project: providing services to taxonomists for standard genome sequencing and annotation.</title>
        <authorList>
            <consortium name="The Broad Institute Genomics Platform"/>
            <consortium name="The Broad Institute Genome Sequencing Center for Infectious Disease"/>
            <person name="Wu L."/>
            <person name="Ma J."/>
        </authorList>
    </citation>
    <scope>NUCLEOTIDE SEQUENCE [LARGE SCALE GENOMIC DNA]</scope>
    <source>
        <strain evidence="5">JCM 13250</strain>
    </source>
</reference>
<dbReference type="NCBIfam" id="TIGR01777">
    <property type="entry name" value="yfcH"/>
    <property type="match status" value="1"/>
</dbReference>
<feature type="domain" description="DUF1731" evidence="3">
    <location>
        <begin position="250"/>
        <end position="295"/>
    </location>
</feature>
<dbReference type="SUPFAM" id="SSF51735">
    <property type="entry name" value="NAD(P)-binding Rossmann-fold domains"/>
    <property type="match status" value="1"/>
</dbReference>
<gene>
    <name evidence="4" type="ORF">GCM10009682_37490</name>
</gene>
<dbReference type="PANTHER" id="PTHR11092:SF0">
    <property type="entry name" value="EPIMERASE FAMILY PROTEIN SDR39U1"/>
    <property type="match status" value="1"/>
</dbReference>
<dbReference type="PANTHER" id="PTHR11092">
    <property type="entry name" value="SUGAR NUCLEOTIDE EPIMERASE RELATED"/>
    <property type="match status" value="1"/>
</dbReference>
<keyword evidence="5" id="KW-1185">Reference proteome</keyword>
<sequence length="308" mass="32712">MRIVLAGGSGFLGSRLRARFATTGTEVVSLVRRAPTGPDQVRWWPDKGELAPTALAGADAVINLAGAPVGPRRWTNGYKALLVRSRVQTTGTLARVIAALPAEKRPGVLLNASGVGFYGDTGDTAVDESAPAGDRFLSELCKLWEAATEPAADAGVRVVLLRTGLPLHASDGLLKPLLIPFRLGAGAKLGSGRQWWPWISVTDWEDAVRFLIDRADLGGAVNVTGPHPDTNAEFTRVLAELLHRPALLTVPSPVFRAALGGFADESLISQRVLPGVLSNAGFAFRHPTLREALRAALDLDRPADLPHV</sequence>
<organism evidence="4 5">
    <name type="scientific">Luedemannella flava</name>
    <dbReference type="NCBI Taxonomy" id="349316"/>
    <lineage>
        <taxon>Bacteria</taxon>
        <taxon>Bacillati</taxon>
        <taxon>Actinomycetota</taxon>
        <taxon>Actinomycetes</taxon>
        <taxon>Micromonosporales</taxon>
        <taxon>Micromonosporaceae</taxon>
        <taxon>Luedemannella</taxon>
    </lineage>
</organism>
<dbReference type="RefSeq" id="WP_344133558.1">
    <property type="nucleotide sequence ID" value="NZ_BAAALT010000116.1"/>
</dbReference>
<proteinExistence type="inferred from homology"/>
<protein>
    <submittedName>
        <fullName evidence="4">TIGR01777 family oxidoreductase</fullName>
    </submittedName>
</protein>
<evidence type="ECO:0000256" key="1">
    <source>
        <dbReference type="ARBA" id="ARBA00009353"/>
    </source>
</evidence>
<dbReference type="Pfam" id="PF01370">
    <property type="entry name" value="Epimerase"/>
    <property type="match status" value="1"/>
</dbReference>
<dbReference type="Proteomes" id="UP001500218">
    <property type="component" value="Unassembled WGS sequence"/>
</dbReference>
<comment type="similarity">
    <text evidence="1">Belongs to the NAD(P)-dependent epimerase/dehydratase family. SDR39U1 subfamily.</text>
</comment>
<evidence type="ECO:0000259" key="3">
    <source>
        <dbReference type="Pfam" id="PF08338"/>
    </source>
</evidence>
<accession>A0ABN2M807</accession>
<dbReference type="Gene3D" id="3.40.50.720">
    <property type="entry name" value="NAD(P)-binding Rossmann-like Domain"/>
    <property type="match status" value="1"/>
</dbReference>